<accession>A0A1F6VPM1</accession>
<name>A0A1F6VPM1_9BACT</name>
<dbReference type="Proteomes" id="UP000177112">
    <property type="component" value="Unassembled WGS sequence"/>
</dbReference>
<protein>
    <recommendedName>
        <fullName evidence="7">Peptidase</fullName>
    </recommendedName>
</protein>
<comment type="similarity">
    <text evidence="1">Belongs to the peptidase S51 family.</text>
</comment>
<sequence>MKTKFILHGGFSREKAPIQENDKFFQEILKDASGNVRVLLVYFAEREEMVQLRIEQDKEQLNKNKGLKNLHFKVASEETFTQDCAWADIIYLHGGRTIKLIEILKKYQNLEQVFSGKTIVGDSAGANVLGQLFYSKNSKEVGEGLRILPFKIVVHYVDGTPNPLAHIEPNLETLFLHEYETIVKYY</sequence>
<dbReference type="InterPro" id="IPR029062">
    <property type="entry name" value="Class_I_gatase-like"/>
</dbReference>
<evidence type="ECO:0000313" key="5">
    <source>
        <dbReference type="EMBL" id="OGI71588.1"/>
    </source>
</evidence>
<keyword evidence="4" id="KW-0720">Serine protease</keyword>
<evidence type="ECO:0000256" key="3">
    <source>
        <dbReference type="ARBA" id="ARBA00022801"/>
    </source>
</evidence>
<evidence type="ECO:0000256" key="2">
    <source>
        <dbReference type="ARBA" id="ARBA00022670"/>
    </source>
</evidence>
<dbReference type="SUPFAM" id="SSF52317">
    <property type="entry name" value="Class I glutamine amidotransferase-like"/>
    <property type="match status" value="1"/>
</dbReference>
<dbReference type="Pfam" id="PF03575">
    <property type="entry name" value="Peptidase_S51"/>
    <property type="match status" value="1"/>
</dbReference>
<reference evidence="5 6" key="1">
    <citation type="journal article" date="2016" name="Nat. Commun.">
        <title>Thousands of microbial genomes shed light on interconnected biogeochemical processes in an aquifer system.</title>
        <authorList>
            <person name="Anantharaman K."/>
            <person name="Brown C.T."/>
            <person name="Hug L.A."/>
            <person name="Sharon I."/>
            <person name="Castelle C.J."/>
            <person name="Probst A.J."/>
            <person name="Thomas B.C."/>
            <person name="Singh A."/>
            <person name="Wilkins M.J."/>
            <person name="Karaoz U."/>
            <person name="Brodie E.L."/>
            <person name="Williams K.H."/>
            <person name="Hubbard S.S."/>
            <person name="Banfield J.F."/>
        </authorList>
    </citation>
    <scope>NUCLEOTIDE SEQUENCE [LARGE SCALE GENOMIC DNA]</scope>
</reference>
<proteinExistence type="inferred from homology"/>
<evidence type="ECO:0008006" key="7">
    <source>
        <dbReference type="Google" id="ProtNLM"/>
    </source>
</evidence>
<dbReference type="InterPro" id="IPR005320">
    <property type="entry name" value="Peptidase_S51"/>
</dbReference>
<evidence type="ECO:0000256" key="1">
    <source>
        <dbReference type="ARBA" id="ARBA00006534"/>
    </source>
</evidence>
<keyword evidence="2" id="KW-0645">Protease</keyword>
<keyword evidence="3" id="KW-0378">Hydrolase</keyword>
<comment type="caution">
    <text evidence="5">The sequence shown here is derived from an EMBL/GenBank/DDBJ whole genome shotgun (WGS) entry which is preliminary data.</text>
</comment>
<evidence type="ECO:0000313" key="6">
    <source>
        <dbReference type="Proteomes" id="UP000177112"/>
    </source>
</evidence>
<dbReference type="GO" id="GO:0006508">
    <property type="term" value="P:proteolysis"/>
    <property type="evidence" value="ECO:0007669"/>
    <property type="project" value="UniProtKB-KW"/>
</dbReference>
<organism evidence="5 6">
    <name type="scientific">Candidatus Nomurabacteria bacterium RIFCSPHIGHO2_02_FULL_35_13</name>
    <dbReference type="NCBI Taxonomy" id="1801748"/>
    <lineage>
        <taxon>Bacteria</taxon>
        <taxon>Candidatus Nomuraibacteriota</taxon>
    </lineage>
</organism>
<dbReference type="EMBL" id="MFTY01000006">
    <property type="protein sequence ID" value="OGI71588.1"/>
    <property type="molecule type" value="Genomic_DNA"/>
</dbReference>
<gene>
    <name evidence="5" type="ORF">A3B84_02135</name>
</gene>
<dbReference type="GO" id="GO:0008236">
    <property type="term" value="F:serine-type peptidase activity"/>
    <property type="evidence" value="ECO:0007669"/>
    <property type="project" value="UniProtKB-KW"/>
</dbReference>
<evidence type="ECO:0000256" key="4">
    <source>
        <dbReference type="ARBA" id="ARBA00022825"/>
    </source>
</evidence>
<dbReference type="AlphaFoldDB" id="A0A1F6VPM1"/>
<dbReference type="Gene3D" id="3.40.50.880">
    <property type="match status" value="1"/>
</dbReference>